<organism evidence="1 2">
    <name type="scientific">Methanoculleus thermophilus</name>
    <dbReference type="NCBI Taxonomy" id="2200"/>
    <lineage>
        <taxon>Archaea</taxon>
        <taxon>Methanobacteriati</taxon>
        <taxon>Methanobacteriota</taxon>
        <taxon>Stenosarchaea group</taxon>
        <taxon>Methanomicrobia</taxon>
        <taxon>Methanomicrobiales</taxon>
        <taxon>Methanomicrobiaceae</taxon>
        <taxon>Methanoculleus</taxon>
    </lineage>
</organism>
<name>A0A1G8WS16_9EURY</name>
<dbReference type="EMBL" id="FNFT01000001">
    <property type="protein sequence ID" value="SDJ80390.1"/>
    <property type="molecule type" value="Genomic_DNA"/>
</dbReference>
<evidence type="ECO:0000313" key="2">
    <source>
        <dbReference type="Proteomes" id="UP000326500"/>
    </source>
</evidence>
<proteinExistence type="predicted"/>
<protein>
    <submittedName>
        <fullName evidence="1">Uncharacterized protein</fullName>
    </submittedName>
</protein>
<gene>
    <name evidence="1" type="ORF">SAMN04488571_10146</name>
</gene>
<evidence type="ECO:0000313" key="1">
    <source>
        <dbReference type="EMBL" id="SDJ80390.1"/>
    </source>
</evidence>
<keyword evidence="2" id="KW-1185">Reference proteome</keyword>
<dbReference type="Proteomes" id="UP000326500">
    <property type="component" value="Unassembled WGS sequence"/>
</dbReference>
<dbReference type="AlphaFoldDB" id="A0A1G8WS16"/>
<sequence length="70" mass="7716">MPDTFARFGAGYRPLLDRVAPGMFEQAIIDAGTSFELEVQALLEWRFGEAEAERITQPALAVIGSKTRCV</sequence>
<reference evidence="1 2" key="1">
    <citation type="submission" date="2016-10" db="EMBL/GenBank/DDBJ databases">
        <authorList>
            <person name="Varghese N."/>
            <person name="Submissions S."/>
        </authorList>
    </citation>
    <scope>NUCLEOTIDE SEQUENCE [LARGE SCALE GENOMIC DNA]</scope>
    <source>
        <strain evidence="1 2">DSM 2373</strain>
    </source>
</reference>
<accession>A0A1G8WS16</accession>